<keyword evidence="1" id="KW-1133">Transmembrane helix</keyword>
<protein>
    <submittedName>
        <fullName evidence="2">Uncharacterized protein</fullName>
    </submittedName>
</protein>
<organism evidence="2 3">
    <name type="scientific">Citrullus colocynthis</name>
    <name type="common">colocynth</name>
    <dbReference type="NCBI Taxonomy" id="252529"/>
    <lineage>
        <taxon>Eukaryota</taxon>
        <taxon>Viridiplantae</taxon>
        <taxon>Streptophyta</taxon>
        <taxon>Embryophyta</taxon>
        <taxon>Tracheophyta</taxon>
        <taxon>Spermatophyta</taxon>
        <taxon>Magnoliopsida</taxon>
        <taxon>eudicotyledons</taxon>
        <taxon>Gunneridae</taxon>
        <taxon>Pentapetalae</taxon>
        <taxon>rosids</taxon>
        <taxon>fabids</taxon>
        <taxon>Cucurbitales</taxon>
        <taxon>Cucurbitaceae</taxon>
        <taxon>Benincaseae</taxon>
        <taxon>Citrullus</taxon>
    </lineage>
</organism>
<reference evidence="2 3" key="1">
    <citation type="submission" date="2024-03" db="EMBL/GenBank/DDBJ databases">
        <authorList>
            <person name="Gkanogiannis A."/>
            <person name="Becerra Lopez-Lavalle L."/>
        </authorList>
    </citation>
    <scope>NUCLEOTIDE SEQUENCE [LARGE SCALE GENOMIC DNA]</scope>
</reference>
<gene>
    <name evidence="2" type="ORF">CITCOLO1_LOCUS10477</name>
</gene>
<name>A0ABP0YDE4_9ROSI</name>
<evidence type="ECO:0000313" key="3">
    <source>
        <dbReference type="Proteomes" id="UP001642487"/>
    </source>
</evidence>
<keyword evidence="1" id="KW-0472">Membrane</keyword>
<evidence type="ECO:0000256" key="1">
    <source>
        <dbReference type="SAM" id="Phobius"/>
    </source>
</evidence>
<dbReference type="Proteomes" id="UP001642487">
    <property type="component" value="Chromosome 3"/>
</dbReference>
<evidence type="ECO:0000313" key="2">
    <source>
        <dbReference type="EMBL" id="CAK9318508.1"/>
    </source>
</evidence>
<dbReference type="EMBL" id="OZ021737">
    <property type="protein sequence ID" value="CAK9318508.1"/>
    <property type="molecule type" value="Genomic_DNA"/>
</dbReference>
<accession>A0ABP0YDE4</accession>
<proteinExistence type="predicted"/>
<feature type="transmembrane region" description="Helical" evidence="1">
    <location>
        <begin position="33"/>
        <end position="51"/>
    </location>
</feature>
<sequence>MRMLVIGLDSHGHVHHMLHSTQLRGSRGLAGPGLYHGLHFVGLATLLSFILQHRDAVAVAQCVTRVLN</sequence>
<keyword evidence="3" id="KW-1185">Reference proteome</keyword>
<keyword evidence="1" id="KW-0812">Transmembrane</keyword>